<dbReference type="InterPro" id="IPR018114">
    <property type="entry name" value="TRYPSIN_HIS"/>
</dbReference>
<feature type="active site" description="Charge relay system" evidence="15">
    <location>
        <position position="397"/>
    </location>
</feature>
<feature type="disulfide bond" evidence="16">
    <location>
        <begin position="227"/>
        <end position="269"/>
    </location>
</feature>
<evidence type="ECO:0000256" key="15">
    <source>
        <dbReference type="PIRSR" id="PIRSR001145-1"/>
    </source>
</evidence>
<dbReference type="PANTHER" id="PTHR24264">
    <property type="entry name" value="TRYPSIN-RELATED"/>
    <property type="match status" value="1"/>
</dbReference>
<feature type="domain" description="EGF-like" evidence="20">
    <location>
        <begin position="74"/>
        <end position="112"/>
    </location>
</feature>
<dbReference type="FunFam" id="2.40.10.10:FF:000003">
    <property type="entry name" value="Transmembrane serine protease 3"/>
    <property type="match status" value="1"/>
</dbReference>
<evidence type="ECO:0000256" key="1">
    <source>
        <dbReference type="ARBA" id="ARBA00001538"/>
    </source>
</evidence>
<dbReference type="CDD" id="cd00108">
    <property type="entry name" value="KR"/>
    <property type="match status" value="2"/>
</dbReference>
<dbReference type="PRINTS" id="PR00018">
    <property type="entry name" value="KRINGLE"/>
</dbReference>
<dbReference type="SMART" id="SM00058">
    <property type="entry name" value="FN1"/>
    <property type="match status" value="1"/>
</dbReference>
<dbReference type="Pfam" id="PF00089">
    <property type="entry name" value="Trypsin"/>
    <property type="match status" value="1"/>
</dbReference>
<evidence type="ECO:0000256" key="3">
    <source>
        <dbReference type="ARBA" id="ARBA00022525"/>
    </source>
</evidence>
<dbReference type="PROSITE" id="PS00135">
    <property type="entry name" value="TRYPSIN_SER"/>
    <property type="match status" value="1"/>
</dbReference>
<dbReference type="Gene3D" id="2.40.20.10">
    <property type="entry name" value="Plasminogen Kringle 4"/>
    <property type="match status" value="2"/>
</dbReference>
<dbReference type="PROSITE" id="PS01253">
    <property type="entry name" value="FN1_1"/>
    <property type="match status" value="1"/>
</dbReference>
<dbReference type="PROSITE" id="PS50026">
    <property type="entry name" value="EGF_3"/>
    <property type="match status" value="1"/>
</dbReference>
<dbReference type="GO" id="GO:0005615">
    <property type="term" value="C:extracellular space"/>
    <property type="evidence" value="ECO:0007669"/>
    <property type="project" value="UniProtKB-ARBA"/>
</dbReference>
<dbReference type="InterPro" id="IPR009003">
    <property type="entry name" value="Peptidase_S1_PA"/>
</dbReference>
<keyword evidence="6 14" id="KW-0645">Protease</keyword>
<evidence type="ECO:0000256" key="5">
    <source>
        <dbReference type="ARBA" id="ARBA00022572"/>
    </source>
</evidence>
<evidence type="ECO:0000256" key="14">
    <source>
        <dbReference type="PIRNR" id="PIRNR001145"/>
    </source>
</evidence>
<dbReference type="InterPro" id="IPR000742">
    <property type="entry name" value="EGF"/>
</dbReference>
<dbReference type="SMART" id="SM00020">
    <property type="entry name" value="Tryp_SPc"/>
    <property type="match status" value="1"/>
</dbReference>
<feature type="disulfide bond" evidence="16">
    <location>
        <begin position="78"/>
        <end position="89"/>
    </location>
</feature>
<dbReference type="GO" id="GO:0048008">
    <property type="term" value="P:platelet-derived growth factor receptor signaling pathway"/>
    <property type="evidence" value="ECO:0007669"/>
    <property type="project" value="TreeGrafter"/>
</dbReference>
<dbReference type="EC" id="3.4.21.68" evidence="14"/>
<dbReference type="InterPro" id="IPR018056">
    <property type="entry name" value="Kringle_CS"/>
</dbReference>
<dbReference type="InterPro" id="IPR000001">
    <property type="entry name" value="Kringle"/>
</dbReference>
<feature type="disulfide bond" evidence="16">
    <location>
        <begin position="171"/>
        <end position="195"/>
    </location>
</feature>
<reference evidence="23" key="1">
    <citation type="thesis" date="2020" institute="ProQuest LLC" country="789 East Eisenhower Parkway, Ann Arbor, MI, USA">
        <title>Comparative Genomics and Chromosome Evolution.</title>
        <authorList>
            <person name="Mudd A.B."/>
        </authorList>
    </citation>
    <scope>NUCLEOTIDE SEQUENCE</scope>
    <source>
        <strain evidence="23">Female2</strain>
        <tissue evidence="23">Blood</tissue>
    </source>
</reference>
<comment type="subcellular location">
    <subcellularLocation>
        <location evidence="2 14">Secreted</location>
    </subcellularLocation>
</comment>
<dbReference type="InterPro" id="IPR038178">
    <property type="entry name" value="Kringle_sf"/>
</dbReference>
<dbReference type="SUPFAM" id="SSF57603">
    <property type="entry name" value="FnI-like domain"/>
    <property type="match status" value="1"/>
</dbReference>
<feature type="disulfide bond" evidence="16">
    <location>
        <begin position="494"/>
        <end position="522"/>
    </location>
</feature>
<evidence type="ECO:0000313" key="24">
    <source>
        <dbReference type="Proteomes" id="UP000812440"/>
    </source>
</evidence>
<protein>
    <recommendedName>
        <fullName evidence="14">Plasminogen activator</fullName>
        <ecNumber evidence="14">3.4.21.68</ecNumber>
    </recommendedName>
</protein>
<feature type="disulfide bond" evidence="16">
    <location>
        <begin position="258"/>
        <end position="282"/>
    </location>
</feature>
<feature type="chain" id="PRO_5035729959" description="Plasminogen activator" evidence="19">
    <location>
        <begin position="18"/>
        <end position="547"/>
    </location>
</feature>
<evidence type="ECO:0000256" key="10">
    <source>
        <dbReference type="ARBA" id="ARBA00022825"/>
    </source>
</evidence>
<evidence type="ECO:0000313" key="23">
    <source>
        <dbReference type="EMBL" id="KAG8441158.1"/>
    </source>
</evidence>
<evidence type="ECO:0000259" key="20">
    <source>
        <dbReference type="PROSITE" id="PS50026"/>
    </source>
</evidence>
<name>A0A8T2JCA6_9PIPI</name>
<evidence type="ECO:0000259" key="21">
    <source>
        <dbReference type="PROSITE" id="PS50070"/>
    </source>
</evidence>
<evidence type="ECO:0000256" key="16">
    <source>
        <dbReference type="PIRSR" id="PIRSR001145-3"/>
    </source>
</evidence>
<keyword evidence="5 18" id="KW-0420">Kringle</keyword>
<comment type="caution">
    <text evidence="17">Lacks conserved residue(s) required for the propagation of feature annotation.</text>
</comment>
<proteinExistence type="inferred from homology"/>
<evidence type="ECO:0000259" key="22">
    <source>
        <dbReference type="PROSITE" id="PS50240"/>
    </source>
</evidence>
<feature type="disulfide bond" evidence="16">
    <location>
        <begin position="341"/>
        <end position="410"/>
    </location>
</feature>
<comment type="similarity">
    <text evidence="14">Belongs to the peptidase S1 family.</text>
</comment>
<keyword evidence="10 14" id="KW-0720">Serine protease</keyword>
<dbReference type="Gene3D" id="2.10.25.10">
    <property type="entry name" value="Laminin"/>
    <property type="match status" value="1"/>
</dbReference>
<dbReference type="GO" id="GO:1901701">
    <property type="term" value="P:cellular response to oxygen-containing compound"/>
    <property type="evidence" value="ECO:0007669"/>
    <property type="project" value="UniProtKB-ARBA"/>
</dbReference>
<evidence type="ECO:0000256" key="11">
    <source>
        <dbReference type="ARBA" id="ARBA00023157"/>
    </source>
</evidence>
<dbReference type="OrthoDB" id="6020543at2759"/>
<feature type="disulfide bond" description="Interchain (between A and B chains)" evidence="16">
    <location>
        <begin position="290"/>
        <end position="421"/>
    </location>
</feature>
<evidence type="ECO:0000256" key="9">
    <source>
        <dbReference type="ARBA" id="ARBA00022801"/>
    </source>
</evidence>
<feature type="disulfide bond" evidence="16">
    <location>
        <begin position="333"/>
        <end position="349"/>
    </location>
</feature>
<dbReference type="FunFam" id="2.40.20.10:FF:000001">
    <property type="entry name" value="Urokinase-type plasminogen activator"/>
    <property type="match status" value="2"/>
</dbReference>
<evidence type="ECO:0000256" key="8">
    <source>
        <dbReference type="ARBA" id="ARBA00022737"/>
    </source>
</evidence>
<feature type="domain" description="Peptidase S1" evidence="22">
    <location>
        <begin position="302"/>
        <end position="546"/>
    </location>
</feature>
<dbReference type="Pfam" id="PF00008">
    <property type="entry name" value="EGF"/>
    <property type="match status" value="1"/>
</dbReference>
<feature type="disulfide bond" evidence="16">
    <location>
        <begin position="467"/>
        <end position="483"/>
    </location>
</feature>
<keyword evidence="8" id="KW-0677">Repeat</keyword>
<feature type="disulfide bond" evidence="16">
    <location>
        <begin position="140"/>
        <end position="182"/>
    </location>
</feature>
<feature type="disulfide bond" evidence="16 17">
    <location>
        <begin position="83"/>
        <end position="100"/>
    </location>
</feature>
<feature type="active site" description="Charge relay system" evidence="15">
    <location>
        <position position="348"/>
    </location>
</feature>
<dbReference type="PANTHER" id="PTHR24264:SF42">
    <property type="entry name" value="TISSUE-TYPE PLASMINOGEN ACTIVATOR"/>
    <property type="match status" value="1"/>
</dbReference>
<dbReference type="FunFam" id="2.10.25.10:FF:000012">
    <property type="entry name" value="Delta-like protein"/>
    <property type="match status" value="1"/>
</dbReference>
<evidence type="ECO:0000256" key="17">
    <source>
        <dbReference type="PROSITE-ProRule" id="PRU00076"/>
    </source>
</evidence>
<sequence length="547" mass="61795">MMLLFVLFLCSVTCSDIQDFHLRVKRGTRSNKVQCLVRPLGRIYALGDTWVRSAGKRIEYCRCVDGRIRCHSVPFTDCTEQRCYNGGICQKSVFSAHYLCRCPNGFTGEHCETDTLETCYEGSGGTYRGTHQETQSGAACLNWNSVSLKEQRYNSKHRDAQMLGLGNHNYCRNPDSDSKPWCHVFKDGKYSWEYCSVSPCGPVPSCYSGRGTTYRGSHNVTSLGTSCLRWDSPLLRNKTYSVWKSHVRSMGLGAHNYCRNPDNDNRPWCHIQRGSELTWELCAVPRCSNCGTRRPPPPQYRIMGGKEADITSHPWQAAIFYVSRRFPGEHFLCGGTLIHSCWVLSAAHCFADSISRSQLRVIFGRTLRAVAGDEEQKFFVDQLYVHPQFDEDTYDNDIALIKLRSTSGTCAKETESTRPVCIPDPGLTLPEWTECEMSGYGKHEEFSMTFSDHLKEGHIRLYPDRLCTSERLSDHKVTPNMLCAGDTRNLDDACKGDSGGPLVCSYKGRMHLLGIVSWGIGCGKKDVPGVYTRVTRYVNWIREHTGI</sequence>
<dbReference type="SUPFAM" id="SSF57440">
    <property type="entry name" value="Kringle-like"/>
    <property type="match status" value="2"/>
</dbReference>
<dbReference type="PIRSF" id="PIRSF001145">
    <property type="entry name" value="Tissue_plasm_act"/>
    <property type="match status" value="1"/>
</dbReference>
<keyword evidence="11 16" id="KW-1015">Disulfide bond</keyword>
<dbReference type="SUPFAM" id="SSF50494">
    <property type="entry name" value="Trypsin-like serine proteases"/>
    <property type="match status" value="1"/>
</dbReference>
<keyword evidence="3 14" id="KW-0964">Secreted</keyword>
<dbReference type="Gene3D" id="2.40.10.10">
    <property type="entry name" value="Trypsin-like serine proteases"/>
    <property type="match status" value="2"/>
</dbReference>
<evidence type="ECO:0000256" key="7">
    <source>
        <dbReference type="ARBA" id="ARBA00022729"/>
    </source>
</evidence>
<keyword evidence="9 14" id="KW-0378">Hydrolase</keyword>
<dbReference type="InterPro" id="IPR043504">
    <property type="entry name" value="Peptidase_S1_PA_chymotrypsin"/>
</dbReference>
<dbReference type="CDD" id="cd00054">
    <property type="entry name" value="EGF_CA"/>
    <property type="match status" value="1"/>
</dbReference>
<feature type="disulfide bond" evidence="16">
    <location>
        <begin position="206"/>
        <end position="287"/>
    </location>
</feature>
<dbReference type="PROSITE" id="PS50070">
    <property type="entry name" value="KRINGLE_2"/>
    <property type="match status" value="2"/>
</dbReference>
<evidence type="ECO:0000256" key="6">
    <source>
        <dbReference type="ARBA" id="ARBA00022670"/>
    </source>
</evidence>
<feature type="signal peptide" evidence="19">
    <location>
        <begin position="1"/>
        <end position="17"/>
    </location>
</feature>
<dbReference type="PROSITE" id="PS00022">
    <property type="entry name" value="EGF_1"/>
    <property type="match status" value="1"/>
</dbReference>
<organism evidence="23 24">
    <name type="scientific">Hymenochirus boettgeri</name>
    <name type="common">Congo dwarf clawed frog</name>
    <dbReference type="NCBI Taxonomy" id="247094"/>
    <lineage>
        <taxon>Eukaryota</taxon>
        <taxon>Metazoa</taxon>
        <taxon>Chordata</taxon>
        <taxon>Craniata</taxon>
        <taxon>Vertebrata</taxon>
        <taxon>Euteleostomi</taxon>
        <taxon>Amphibia</taxon>
        <taxon>Batrachia</taxon>
        <taxon>Anura</taxon>
        <taxon>Pipoidea</taxon>
        <taxon>Pipidae</taxon>
        <taxon>Pipinae</taxon>
        <taxon>Hymenochirus</taxon>
    </lineage>
</organism>
<dbReference type="AlphaFoldDB" id="A0A8T2JCA6"/>
<dbReference type="GO" id="GO:0033993">
    <property type="term" value="P:response to lipid"/>
    <property type="evidence" value="ECO:0007669"/>
    <property type="project" value="UniProtKB-ARBA"/>
</dbReference>
<dbReference type="InterPro" id="IPR013806">
    <property type="entry name" value="Kringle-like"/>
</dbReference>
<dbReference type="PROSITE" id="PS50240">
    <property type="entry name" value="TRYPSIN_DOM"/>
    <property type="match status" value="1"/>
</dbReference>
<dbReference type="Proteomes" id="UP000812440">
    <property type="component" value="Chromosome 3"/>
</dbReference>
<keyword evidence="7 19" id="KW-0732">Signal</keyword>
<dbReference type="EMBL" id="JAACNH010000006">
    <property type="protein sequence ID" value="KAG8441158.1"/>
    <property type="molecule type" value="Genomic_DNA"/>
</dbReference>
<dbReference type="GO" id="GO:0014909">
    <property type="term" value="P:smooth muscle cell migration"/>
    <property type="evidence" value="ECO:0007669"/>
    <property type="project" value="TreeGrafter"/>
</dbReference>
<dbReference type="GO" id="GO:0004252">
    <property type="term" value="F:serine-type endopeptidase activity"/>
    <property type="evidence" value="ECO:0007669"/>
    <property type="project" value="UniProtKB-UniRule"/>
</dbReference>
<feature type="domain" description="Kringle" evidence="21">
    <location>
        <begin position="118"/>
        <end position="200"/>
    </location>
</feature>
<dbReference type="PRINTS" id="PR00722">
    <property type="entry name" value="CHYMOTRYPSIN"/>
</dbReference>
<keyword evidence="24" id="KW-1185">Reference proteome</keyword>
<feature type="disulfide bond" evidence="16 17">
    <location>
        <begin position="102"/>
        <end position="111"/>
    </location>
</feature>
<dbReference type="PROSITE" id="PS00134">
    <property type="entry name" value="TRYPSIN_HIS"/>
    <property type="match status" value="1"/>
</dbReference>
<keyword evidence="12" id="KW-0325">Glycoprotein</keyword>
<dbReference type="SMART" id="SM00130">
    <property type="entry name" value="KR"/>
    <property type="match status" value="2"/>
</dbReference>
<gene>
    <name evidence="23" type="ORF">GDO86_006773</name>
</gene>
<dbReference type="InterPro" id="IPR001254">
    <property type="entry name" value="Trypsin_dom"/>
</dbReference>
<evidence type="ECO:0000256" key="18">
    <source>
        <dbReference type="PROSITE-ProRule" id="PRU00121"/>
    </source>
</evidence>
<feature type="disulfide bond" evidence="16">
    <location>
        <begin position="435"/>
        <end position="504"/>
    </location>
</feature>
<dbReference type="PROSITE" id="PS01186">
    <property type="entry name" value="EGF_2"/>
    <property type="match status" value="1"/>
</dbReference>
<comment type="catalytic activity">
    <reaction evidence="1 14">
        <text>Specific cleavage of Arg-|-Val bond in plasminogen to form plasmin.</text>
        <dbReference type="EC" id="3.4.21.68"/>
    </reaction>
</comment>
<dbReference type="InterPro" id="IPR001314">
    <property type="entry name" value="Peptidase_S1A"/>
</dbReference>
<keyword evidence="13 14" id="KW-0617">Plasminogen activation</keyword>
<dbReference type="Gene3D" id="2.10.70.10">
    <property type="entry name" value="Complement Module, domain 1"/>
    <property type="match status" value="1"/>
</dbReference>
<dbReference type="PROSITE" id="PS00021">
    <property type="entry name" value="KRINGLE_1"/>
    <property type="match status" value="2"/>
</dbReference>
<feature type="active site" description="Charge relay system" evidence="15">
    <location>
        <position position="498"/>
    </location>
</feature>
<dbReference type="InterPro" id="IPR026280">
    <property type="entry name" value="Tissue_plasm_act"/>
</dbReference>
<dbReference type="Pfam" id="PF00051">
    <property type="entry name" value="Kringle"/>
    <property type="match status" value="2"/>
</dbReference>
<dbReference type="SMART" id="SM00181">
    <property type="entry name" value="EGF"/>
    <property type="match status" value="1"/>
</dbReference>
<keyword evidence="4 17" id="KW-0245">EGF-like domain</keyword>
<dbReference type="InterPro" id="IPR033116">
    <property type="entry name" value="TRYPSIN_SER"/>
</dbReference>
<evidence type="ECO:0000256" key="4">
    <source>
        <dbReference type="ARBA" id="ARBA00022536"/>
    </source>
</evidence>
<evidence type="ECO:0000256" key="12">
    <source>
        <dbReference type="ARBA" id="ARBA00023180"/>
    </source>
</evidence>
<comment type="caution">
    <text evidence="23">The sequence shown here is derived from an EMBL/GenBank/DDBJ whole genome shotgun (WGS) entry which is preliminary data.</text>
</comment>
<feature type="disulfide bond" evidence="16">
    <location>
        <begin position="35"/>
        <end position="63"/>
    </location>
</feature>
<evidence type="ECO:0000256" key="2">
    <source>
        <dbReference type="ARBA" id="ARBA00004613"/>
    </source>
</evidence>
<feature type="disulfide bond" evidence="16">
    <location>
        <begin position="119"/>
        <end position="200"/>
    </location>
</feature>
<dbReference type="GO" id="GO:0031639">
    <property type="term" value="P:plasminogen activation"/>
    <property type="evidence" value="ECO:0007669"/>
    <property type="project" value="InterPro"/>
</dbReference>
<feature type="disulfide bond" evidence="16">
    <location>
        <begin position="61"/>
        <end position="70"/>
    </location>
</feature>
<evidence type="ECO:0000256" key="13">
    <source>
        <dbReference type="ARBA" id="ARBA00023202"/>
    </source>
</evidence>
<feature type="domain" description="Kringle" evidence="21">
    <location>
        <begin position="205"/>
        <end position="287"/>
    </location>
</feature>
<dbReference type="InterPro" id="IPR000083">
    <property type="entry name" value="Fibronectin_type1"/>
</dbReference>
<dbReference type="InterPro" id="IPR050127">
    <property type="entry name" value="Serine_Proteases_S1"/>
</dbReference>
<evidence type="ECO:0000256" key="19">
    <source>
        <dbReference type="SAM" id="SignalP"/>
    </source>
</evidence>
<dbReference type="CDD" id="cd00190">
    <property type="entry name" value="Tryp_SPc"/>
    <property type="match status" value="1"/>
</dbReference>
<accession>A0A8T2JCA6</accession>